<dbReference type="AlphaFoldDB" id="A2SCD9"/>
<sequence>MKSTACTTPMLYGGAMKALSLVATLLVAGCGGGGDDQPLRTTISFRGATGDYISQGQSAKFSDVDSTVSTTYSAGYFRASFIAPDLSHSWSIDLASPNGEPLVPGTYVDAWRAAFRNGHNGVDFYGDGRGCNEVFGSFIVLEVGYDSTGRLNRFAADFDQRCETVTSPQLRGSVRINSTISPTYQ</sequence>
<feature type="chain" id="PRO_5002646048" description="Lipoprotein" evidence="1">
    <location>
        <begin position="29"/>
        <end position="185"/>
    </location>
</feature>
<dbReference type="eggNOG" id="COG0070">
    <property type="taxonomic scope" value="Bacteria"/>
</dbReference>
<gene>
    <name evidence="2" type="ordered locus">Mpe_A0266</name>
</gene>
<dbReference type="RefSeq" id="WP_011827867.1">
    <property type="nucleotide sequence ID" value="NC_008825.1"/>
</dbReference>
<dbReference type="KEGG" id="mpt:Mpe_A0266"/>
<dbReference type="STRING" id="420662.Mpe_A0266"/>
<protein>
    <recommendedName>
        <fullName evidence="4">Lipoprotein</fullName>
    </recommendedName>
</protein>
<dbReference type="Proteomes" id="UP000000366">
    <property type="component" value="Chromosome"/>
</dbReference>
<name>A2SCD9_METPP</name>
<evidence type="ECO:0000313" key="3">
    <source>
        <dbReference type="Proteomes" id="UP000000366"/>
    </source>
</evidence>
<evidence type="ECO:0008006" key="4">
    <source>
        <dbReference type="Google" id="ProtNLM"/>
    </source>
</evidence>
<reference evidence="2 3" key="1">
    <citation type="journal article" date="2007" name="J. Bacteriol.">
        <title>Whole-genome analysis of the methyl tert-butyl ether-degrading beta-proteobacterium Methylibium petroleiphilum PM1.</title>
        <authorList>
            <person name="Kane S.R."/>
            <person name="Chakicherla A.Y."/>
            <person name="Chain P.S.G."/>
            <person name="Schmidt R."/>
            <person name="Shin M.W."/>
            <person name="Legler T.C."/>
            <person name="Scow K.M."/>
            <person name="Larimer F.W."/>
            <person name="Lucas S.M."/>
            <person name="Richardson P.M."/>
            <person name="Hristova K.R."/>
        </authorList>
    </citation>
    <scope>NUCLEOTIDE SEQUENCE [LARGE SCALE GENOMIC DNA]</scope>
    <source>
        <strain evidence="3">ATCC BAA-1232 / LMG 22953 / PM1</strain>
    </source>
</reference>
<keyword evidence="3" id="KW-1185">Reference proteome</keyword>
<feature type="signal peptide" evidence="1">
    <location>
        <begin position="1"/>
        <end position="28"/>
    </location>
</feature>
<proteinExistence type="predicted"/>
<dbReference type="HOGENOM" id="CLU_1459720_0_0_4"/>
<dbReference type="PROSITE" id="PS51257">
    <property type="entry name" value="PROKAR_LIPOPROTEIN"/>
    <property type="match status" value="1"/>
</dbReference>
<evidence type="ECO:0000256" key="1">
    <source>
        <dbReference type="SAM" id="SignalP"/>
    </source>
</evidence>
<evidence type="ECO:0000313" key="2">
    <source>
        <dbReference type="EMBL" id="ABM93228.1"/>
    </source>
</evidence>
<dbReference type="EMBL" id="CP000555">
    <property type="protein sequence ID" value="ABM93228.1"/>
    <property type="molecule type" value="Genomic_DNA"/>
</dbReference>
<organism evidence="2 3">
    <name type="scientific">Methylibium petroleiphilum (strain ATCC BAA-1232 / LMG 22953 / PM1)</name>
    <dbReference type="NCBI Taxonomy" id="420662"/>
    <lineage>
        <taxon>Bacteria</taxon>
        <taxon>Pseudomonadati</taxon>
        <taxon>Pseudomonadota</taxon>
        <taxon>Betaproteobacteria</taxon>
        <taxon>Burkholderiales</taxon>
        <taxon>Sphaerotilaceae</taxon>
        <taxon>Methylibium</taxon>
    </lineage>
</organism>
<keyword evidence="1" id="KW-0732">Signal</keyword>
<accession>A2SCD9</accession>